<keyword evidence="3" id="KW-1185">Reference proteome</keyword>
<proteinExistence type="predicted"/>
<comment type="caution">
    <text evidence="2">The sequence shown here is derived from an EMBL/GenBank/DDBJ whole genome shotgun (WGS) entry which is preliminary data.</text>
</comment>
<feature type="compositionally biased region" description="Polar residues" evidence="1">
    <location>
        <begin position="1"/>
        <end position="10"/>
    </location>
</feature>
<dbReference type="EMBL" id="JAAKFY010000004">
    <property type="protein sequence ID" value="KAF3857961.1"/>
    <property type="molecule type" value="Genomic_DNA"/>
</dbReference>
<dbReference type="AlphaFoldDB" id="A0A7J5Z9W7"/>
<accession>A0A7J5Z9W7</accession>
<reference evidence="2 3" key="1">
    <citation type="submission" date="2020-03" db="EMBL/GenBank/DDBJ databases">
        <title>Dissostichus mawsoni Genome sequencing and assembly.</title>
        <authorList>
            <person name="Park H."/>
        </authorList>
    </citation>
    <scope>NUCLEOTIDE SEQUENCE [LARGE SCALE GENOMIC DNA]</scope>
    <source>
        <strain evidence="2">DM0001</strain>
        <tissue evidence="2">Muscle</tissue>
    </source>
</reference>
<evidence type="ECO:0000256" key="1">
    <source>
        <dbReference type="SAM" id="MobiDB-lite"/>
    </source>
</evidence>
<feature type="region of interest" description="Disordered" evidence="1">
    <location>
        <begin position="1"/>
        <end position="36"/>
    </location>
</feature>
<protein>
    <submittedName>
        <fullName evidence="2">Uncharacterized protein</fullName>
    </submittedName>
</protein>
<sequence>MTFEHQSGSGSEAGLYPLPGRALPMSQWEERQQTPTPGYQGCACSQRVHTDRFIWDAASHTLQSHCPPLTNLTHYNRYYTSHCLHHPDTTLITTRRRRVKGEAEPSVQNHTI</sequence>
<name>A0A7J5Z9W7_DISMA</name>
<evidence type="ECO:0000313" key="2">
    <source>
        <dbReference type="EMBL" id="KAF3857961.1"/>
    </source>
</evidence>
<dbReference type="Proteomes" id="UP000518266">
    <property type="component" value="Unassembled WGS sequence"/>
</dbReference>
<gene>
    <name evidence="2" type="ORF">F7725_011162</name>
</gene>
<evidence type="ECO:0000313" key="3">
    <source>
        <dbReference type="Proteomes" id="UP000518266"/>
    </source>
</evidence>
<organism evidence="2 3">
    <name type="scientific">Dissostichus mawsoni</name>
    <name type="common">Antarctic cod</name>
    <dbReference type="NCBI Taxonomy" id="36200"/>
    <lineage>
        <taxon>Eukaryota</taxon>
        <taxon>Metazoa</taxon>
        <taxon>Chordata</taxon>
        <taxon>Craniata</taxon>
        <taxon>Vertebrata</taxon>
        <taxon>Euteleostomi</taxon>
        <taxon>Actinopterygii</taxon>
        <taxon>Neopterygii</taxon>
        <taxon>Teleostei</taxon>
        <taxon>Neoteleostei</taxon>
        <taxon>Acanthomorphata</taxon>
        <taxon>Eupercaria</taxon>
        <taxon>Perciformes</taxon>
        <taxon>Notothenioidei</taxon>
        <taxon>Nototheniidae</taxon>
        <taxon>Dissostichus</taxon>
    </lineage>
</organism>